<evidence type="ECO:0000313" key="2">
    <source>
        <dbReference type="Proteomes" id="UP001143856"/>
    </source>
</evidence>
<comment type="caution">
    <text evidence="1">The sequence shown here is derived from an EMBL/GenBank/DDBJ whole genome shotgun (WGS) entry which is preliminary data.</text>
</comment>
<reference evidence="1" key="1">
    <citation type="submission" date="2022-10" db="EMBL/GenBank/DDBJ databases">
        <title>Genome Sequence of Xylaria curta.</title>
        <authorList>
            <person name="Buettner E."/>
        </authorList>
    </citation>
    <scope>NUCLEOTIDE SEQUENCE</scope>
    <source>
        <strain evidence="1">Babe10</strain>
    </source>
</reference>
<organism evidence="1 2">
    <name type="scientific">Xylaria curta</name>
    <dbReference type="NCBI Taxonomy" id="42375"/>
    <lineage>
        <taxon>Eukaryota</taxon>
        <taxon>Fungi</taxon>
        <taxon>Dikarya</taxon>
        <taxon>Ascomycota</taxon>
        <taxon>Pezizomycotina</taxon>
        <taxon>Sordariomycetes</taxon>
        <taxon>Xylariomycetidae</taxon>
        <taxon>Xylariales</taxon>
        <taxon>Xylariaceae</taxon>
        <taxon>Xylaria</taxon>
    </lineage>
</organism>
<dbReference type="Proteomes" id="UP001143856">
    <property type="component" value="Unassembled WGS sequence"/>
</dbReference>
<sequence>MLSNPLQRFSPYHSIPSNTILSTTHVPGSHLHAAGLETFGHGPQYALQHLQQHVGIHAPHLTRAPQQKHRQHPYGGPGTRATGSSGPIRRRIKFGLGCEYIRERKKRGKASRKDLAQQAAAQAAAAANQSGQKSPEPNDENGSSTEGRAEDAASSKQEQNAPSDKAMAEIDEDSMDRSQRTGSLDSLAEFGSQQANLVNHSLTLDREHMESPAPLDFNGYGNIHNPFDRQTISQLMGNPTHGAYGSGQGGLSNYPDLPYSLQAHSPTGYSANPSAAFRIETSPMGAYPLGGDTGSPGWMNMNSPPPQYQTHIPQNTYHQQLRYPVLNPLLPHLGSIIPVSLACDLIDLYFSSSSSAHAHPMSPYVLGFIFRKRSFLHPSKPRQCQPALLASMLWVAAQTSDAPFLTQVPSARGKICQKLLELTVNLLKPLIHTSSGDASPLPSPAMDGVSLGGLGVNLPNSMNMENINGGDPGAFGAAGSLDDVVTYIHLATVVSASEYKGASSIFCYVSSGEPPIRIPSQRCRA</sequence>
<dbReference type="EMBL" id="JAPDGR010002052">
    <property type="protein sequence ID" value="KAJ2977936.1"/>
    <property type="molecule type" value="Genomic_DNA"/>
</dbReference>
<keyword evidence="2" id="KW-1185">Reference proteome</keyword>
<proteinExistence type="predicted"/>
<protein>
    <submittedName>
        <fullName evidence="1">Uncharacterized protein</fullName>
    </submittedName>
</protein>
<accession>A0ACC1NHD5</accession>
<gene>
    <name evidence="1" type="ORF">NUW58_g7656</name>
</gene>
<name>A0ACC1NHD5_9PEZI</name>
<evidence type="ECO:0000313" key="1">
    <source>
        <dbReference type="EMBL" id="KAJ2977936.1"/>
    </source>
</evidence>